<protein>
    <submittedName>
        <fullName evidence="5">NisI/SpaI family lantibiotic immunity lipoprotein</fullName>
    </submittedName>
</protein>
<evidence type="ECO:0000313" key="6">
    <source>
        <dbReference type="EMBL" id="MTS27167.1"/>
    </source>
</evidence>
<dbReference type="EMBL" id="VUNJ01000008">
    <property type="protein sequence ID" value="MST92180.1"/>
    <property type="molecule type" value="Genomic_DNA"/>
</dbReference>
<dbReference type="NCBIfam" id="NF033433">
    <property type="entry name" value="NisI_immun_dup"/>
    <property type="match status" value="2"/>
</dbReference>
<reference evidence="11 12" key="3">
    <citation type="journal article" date="2019" name="Nat. Med.">
        <title>A library of human gut bacterial isolates paired with longitudinal multiomics data enables mechanistic microbiome research.</title>
        <authorList>
            <person name="Poyet M."/>
            <person name="Groussin M."/>
            <person name="Gibbons S.M."/>
            <person name="Avila-Pacheco J."/>
            <person name="Jiang X."/>
            <person name="Kearney S.M."/>
            <person name="Perrotta A.R."/>
            <person name="Berdy B."/>
            <person name="Zhao S."/>
            <person name="Lieberman T.D."/>
            <person name="Swanson P.K."/>
            <person name="Smith M."/>
            <person name="Roesemann S."/>
            <person name="Alexander J.E."/>
            <person name="Rich S.A."/>
            <person name="Livny J."/>
            <person name="Vlamakis H."/>
            <person name="Clish C."/>
            <person name="Bullock K."/>
            <person name="Deik A."/>
            <person name="Scott J."/>
            <person name="Pierce K.A."/>
            <person name="Xavier R.J."/>
            <person name="Alm E.J."/>
        </authorList>
    </citation>
    <scope>NUCLEOTIDE SEQUENCE [LARGE SCALE GENOMIC DNA]</scope>
    <source>
        <strain evidence="6 12">BIOML-A4</strain>
        <strain evidence="7 11">BIOML-A7</strain>
    </source>
</reference>
<dbReference type="GeneID" id="42857321"/>
<reference evidence="3" key="1">
    <citation type="submission" date="2015-02" db="EMBL/GenBank/DDBJ databases">
        <title>A novel member of the family Ruminococcaceae isolated from human feces.</title>
        <authorList>
            <person name="Shkoporov A.N."/>
            <person name="Chaplin A.V."/>
            <person name="Motuzova O.V."/>
            <person name="Kafarskaia L.I."/>
            <person name="Khokhlova E.V."/>
            <person name="Efimov B.A."/>
        </authorList>
    </citation>
    <scope>NUCLEOTIDE SEQUENCE [LARGE SCALE GENOMIC DNA]</scope>
    <source>
        <strain evidence="3">585-1</strain>
    </source>
</reference>
<evidence type="ECO:0000313" key="3">
    <source>
        <dbReference type="EMBL" id="KJF39481.1"/>
    </source>
</evidence>
<comment type="caution">
    <text evidence="3">The sequence shown here is derived from an EMBL/GenBank/DDBJ whole genome shotgun (WGS) entry which is preliminary data.</text>
</comment>
<dbReference type="EMBL" id="WMZR01000005">
    <property type="protein sequence ID" value="MTS51011.1"/>
    <property type="molecule type" value="Genomic_DNA"/>
</dbReference>
<evidence type="ECO:0000313" key="4">
    <source>
        <dbReference type="EMBL" id="KUE76965.1"/>
    </source>
</evidence>
<dbReference type="RefSeq" id="WP_050005688.1">
    <property type="nucleotide sequence ID" value="NZ_CATXDA010000022.1"/>
</dbReference>
<dbReference type="InterPro" id="IPR040876">
    <property type="entry name" value="Spa1_C"/>
</dbReference>
<dbReference type="Proteomes" id="UP000431913">
    <property type="component" value="Unassembled WGS sequence"/>
</dbReference>
<keyword evidence="5" id="KW-0449">Lipoprotein</keyword>
<feature type="chain" id="PRO_5010415680" evidence="1">
    <location>
        <begin position="27"/>
        <end position="271"/>
    </location>
</feature>
<reference evidence="5 10" key="4">
    <citation type="submission" date="2019-08" db="EMBL/GenBank/DDBJ databases">
        <title>In-depth cultivation of the pig gut microbiome towards novel bacterial diversity and tailored functional studies.</title>
        <authorList>
            <person name="Wylensek D."/>
            <person name="Hitch T.C.A."/>
            <person name="Clavel T."/>
        </authorList>
    </citation>
    <scope>NUCLEOTIDE SEQUENCE [LARGE SCALE GENOMIC DNA]</scope>
    <source>
        <strain evidence="5 10">WCA3-601-WT-6J</strain>
    </source>
</reference>
<dbReference type="Proteomes" id="UP000032483">
    <property type="component" value="Unassembled WGS sequence"/>
</dbReference>
<organism evidence="3 8">
    <name type="scientific">Ruthenibacterium lactatiformans</name>
    <dbReference type="NCBI Taxonomy" id="1550024"/>
    <lineage>
        <taxon>Bacteria</taxon>
        <taxon>Bacillati</taxon>
        <taxon>Bacillota</taxon>
        <taxon>Clostridia</taxon>
        <taxon>Eubacteriales</taxon>
        <taxon>Oscillospiraceae</taxon>
        <taxon>Ruthenibacterium</taxon>
    </lineage>
</organism>
<dbReference type="EMBL" id="LMUA01000005">
    <property type="protein sequence ID" value="KUE76965.1"/>
    <property type="molecule type" value="Genomic_DNA"/>
</dbReference>
<dbReference type="Pfam" id="PF18218">
    <property type="entry name" value="Spa1_C"/>
    <property type="match status" value="1"/>
</dbReference>
<gene>
    <name evidence="4" type="ORF">ASJ35_05120</name>
    <name evidence="5" type="ORF">FYJ76_09565</name>
    <name evidence="7" type="ORF">GMD52_05590</name>
    <name evidence="6" type="ORF">GMD59_07680</name>
    <name evidence="3" type="ORF">TQ39_12115</name>
</gene>
<evidence type="ECO:0000256" key="1">
    <source>
        <dbReference type="SAM" id="SignalP"/>
    </source>
</evidence>
<proteinExistence type="predicted"/>
<evidence type="ECO:0000313" key="9">
    <source>
        <dbReference type="Proteomes" id="UP000053433"/>
    </source>
</evidence>
<feature type="domain" description="Lantibiotic immunity protein Spa1 C-terminal" evidence="2">
    <location>
        <begin position="164"/>
        <end position="261"/>
    </location>
</feature>
<evidence type="ECO:0000313" key="10">
    <source>
        <dbReference type="Proteomes" id="UP000431913"/>
    </source>
</evidence>
<dbReference type="Gene3D" id="2.170.150.60">
    <property type="match status" value="1"/>
</dbReference>
<accession>A0A0W7TT66</accession>
<evidence type="ECO:0000313" key="8">
    <source>
        <dbReference type="Proteomes" id="UP000032483"/>
    </source>
</evidence>
<dbReference type="Proteomes" id="UP000449193">
    <property type="component" value="Unassembled WGS sequence"/>
</dbReference>
<keyword evidence="8" id="KW-1185">Reference proteome</keyword>
<accession>A0A0D8IYV6</accession>
<evidence type="ECO:0000313" key="7">
    <source>
        <dbReference type="EMBL" id="MTS51011.1"/>
    </source>
</evidence>
<dbReference type="Proteomes" id="UP000472755">
    <property type="component" value="Unassembled WGS sequence"/>
</dbReference>
<name>A0A0D8IYV6_9FIRM</name>
<evidence type="ECO:0000259" key="2">
    <source>
        <dbReference type="Pfam" id="PF18218"/>
    </source>
</evidence>
<evidence type="ECO:0000313" key="11">
    <source>
        <dbReference type="Proteomes" id="UP000449193"/>
    </source>
</evidence>
<dbReference type="SMR" id="A0A0D8IYV6"/>
<sequence length="271" mass="28508">MKKQNGIRAVLWTVLMLAAALTGCCADGENVCTLDPADPARFTCGGVEYITLREAVPRDAVGRKLGDIQTLAAVDGEGRVVDTCGVTLSFSALARLEERLPEGGRTVQVLNVWALPGTTDGAVAVMVDGTFRRAVPADVLPPEAEVLSFARQAGGYGEAFAVMPEDCRRLTCGETVYLVTDTPVAPEAQGAYLGVLARSCVFDADTGRELTRAELEHIEPVPGPLSAQRRESRVYGAVYALEGTDSGSAVAVEVDGALLRAEAERRAPGAS</sequence>
<dbReference type="EMBL" id="JXXK01000017">
    <property type="protein sequence ID" value="KJF39481.1"/>
    <property type="molecule type" value="Genomic_DNA"/>
</dbReference>
<feature type="signal peptide" evidence="1">
    <location>
        <begin position="1"/>
        <end position="26"/>
    </location>
</feature>
<keyword evidence="1" id="KW-0732">Signal</keyword>
<evidence type="ECO:0000313" key="12">
    <source>
        <dbReference type="Proteomes" id="UP000472755"/>
    </source>
</evidence>
<dbReference type="Proteomes" id="UP000053433">
    <property type="component" value="Unassembled WGS sequence"/>
</dbReference>
<dbReference type="PROSITE" id="PS51257">
    <property type="entry name" value="PROKAR_LIPOPROTEIN"/>
    <property type="match status" value="1"/>
</dbReference>
<dbReference type="EMBL" id="WMZU01000010">
    <property type="protein sequence ID" value="MTS27167.1"/>
    <property type="molecule type" value="Genomic_DNA"/>
</dbReference>
<dbReference type="AlphaFoldDB" id="A0A0D8IYV6"/>
<evidence type="ECO:0000313" key="5">
    <source>
        <dbReference type="EMBL" id="MST92180.1"/>
    </source>
</evidence>
<reference evidence="4 9" key="2">
    <citation type="submission" date="2015-10" db="EMBL/GenBank/DDBJ databases">
        <title>A novel member of the family Ruminococcaceae isolated from human faeces.</title>
        <authorList>
            <person name="Shkoporov A.N."/>
            <person name="Chaplin A.V."/>
            <person name="Motuzova O.V."/>
            <person name="Kafarskaia L.I."/>
            <person name="Efimov B.A."/>
        </authorList>
    </citation>
    <scope>NUCLEOTIDE SEQUENCE [LARGE SCALE GENOMIC DNA]</scope>
    <source>
        <strain evidence="4 9">668</strain>
    </source>
</reference>